<protein>
    <submittedName>
        <fullName evidence="1">Uncharacterized protein</fullName>
    </submittedName>
</protein>
<organism evidence="1 2">
    <name type="scientific">Necator americanus</name>
    <name type="common">Human hookworm</name>
    <dbReference type="NCBI Taxonomy" id="51031"/>
    <lineage>
        <taxon>Eukaryota</taxon>
        <taxon>Metazoa</taxon>
        <taxon>Ecdysozoa</taxon>
        <taxon>Nematoda</taxon>
        <taxon>Chromadorea</taxon>
        <taxon>Rhabditida</taxon>
        <taxon>Rhabditina</taxon>
        <taxon>Rhabditomorpha</taxon>
        <taxon>Strongyloidea</taxon>
        <taxon>Ancylostomatidae</taxon>
        <taxon>Bunostominae</taxon>
        <taxon>Necator</taxon>
    </lineage>
</organism>
<reference evidence="1 2" key="1">
    <citation type="submission" date="2023-08" db="EMBL/GenBank/DDBJ databases">
        <title>A Necator americanus chromosomal reference genome.</title>
        <authorList>
            <person name="Ilik V."/>
            <person name="Petrzelkova K.J."/>
            <person name="Pardy F."/>
            <person name="Fuh T."/>
            <person name="Niatou-Singa F.S."/>
            <person name="Gouil Q."/>
            <person name="Baker L."/>
            <person name="Ritchie M.E."/>
            <person name="Jex A.R."/>
            <person name="Gazzola D."/>
            <person name="Li H."/>
            <person name="Toshio Fujiwara R."/>
            <person name="Zhan B."/>
            <person name="Aroian R.V."/>
            <person name="Pafco B."/>
            <person name="Schwarz E.M."/>
        </authorList>
    </citation>
    <scope>NUCLEOTIDE SEQUENCE [LARGE SCALE GENOMIC DNA]</scope>
    <source>
        <strain evidence="1 2">Aroian</strain>
        <tissue evidence="1">Whole animal</tissue>
    </source>
</reference>
<sequence>MHLAVLYFEGAFDSPHRGRRLKALHADGIPGMLVSLLDNMNQRTSAIVRLLAGCETLGSAGYGITKNGLNLCKRWQKIEEVGGKQSYVQGRHTSAEMRVISSGDDISPPIKLLITTWPELASKSKEEFCEWLADHELLM</sequence>
<keyword evidence="2" id="KW-1185">Reference proteome</keyword>
<proteinExistence type="predicted"/>
<dbReference type="EMBL" id="JAVFWL010000002">
    <property type="protein sequence ID" value="KAK6735462.1"/>
    <property type="molecule type" value="Genomic_DNA"/>
</dbReference>
<gene>
    <name evidence="1" type="primary">Necator_chrII.g6379</name>
    <name evidence="1" type="ORF">RB195_018586</name>
</gene>
<evidence type="ECO:0000313" key="2">
    <source>
        <dbReference type="Proteomes" id="UP001303046"/>
    </source>
</evidence>
<evidence type="ECO:0000313" key="1">
    <source>
        <dbReference type="EMBL" id="KAK6735462.1"/>
    </source>
</evidence>
<comment type="caution">
    <text evidence="1">The sequence shown here is derived from an EMBL/GenBank/DDBJ whole genome shotgun (WGS) entry which is preliminary data.</text>
</comment>
<accession>A0ABR1CCL6</accession>
<name>A0ABR1CCL6_NECAM</name>
<dbReference type="Proteomes" id="UP001303046">
    <property type="component" value="Unassembled WGS sequence"/>
</dbReference>